<reference evidence="4" key="1">
    <citation type="submission" date="2016-06" db="UniProtKB">
        <authorList>
            <consortium name="WormBaseParasite"/>
        </authorList>
    </citation>
    <scope>IDENTIFICATION</scope>
</reference>
<feature type="chain" id="PRO_5043141269" evidence="1">
    <location>
        <begin position="20"/>
        <end position="157"/>
    </location>
</feature>
<keyword evidence="1" id="KW-0732">Signal</keyword>
<evidence type="ECO:0000256" key="1">
    <source>
        <dbReference type="SAM" id="SignalP"/>
    </source>
</evidence>
<gene>
    <name evidence="2" type="ORF">SSLN_LOCUS6997</name>
</gene>
<feature type="signal peptide" evidence="1">
    <location>
        <begin position="1"/>
        <end position="19"/>
    </location>
</feature>
<proteinExistence type="predicted"/>
<dbReference type="Proteomes" id="UP000275846">
    <property type="component" value="Unassembled WGS sequence"/>
</dbReference>
<dbReference type="AlphaFoldDB" id="A0A183SRZ9"/>
<evidence type="ECO:0000313" key="4">
    <source>
        <dbReference type="WBParaSite" id="SSLN_0000721601-mRNA-1"/>
    </source>
</evidence>
<name>A0A183SRZ9_SCHSO</name>
<protein>
    <submittedName>
        <fullName evidence="4">Conserved secreted protein</fullName>
    </submittedName>
</protein>
<dbReference type="WBParaSite" id="SSLN_0000721601-mRNA-1">
    <property type="protein sequence ID" value="SSLN_0000721601-mRNA-1"/>
    <property type="gene ID" value="SSLN_0000721601"/>
</dbReference>
<sequence>MNFVILASVLALIVRLSTGDDFEDFLKMLEKLDAQPYTESCEDSTEHSIWTKGHGDTDHDYKDTFIKAGIICYICEKCQKDIKGVESSATCDYCMVQKLDAETVTRSCLEGEHLFCTSDSGSCCSTDYCNSQQQSKMSLKMTLALTLLVLRVIVYTQ</sequence>
<organism evidence="4">
    <name type="scientific">Schistocephalus solidus</name>
    <name type="common">Tapeworm</name>
    <dbReference type="NCBI Taxonomy" id="70667"/>
    <lineage>
        <taxon>Eukaryota</taxon>
        <taxon>Metazoa</taxon>
        <taxon>Spiralia</taxon>
        <taxon>Lophotrochozoa</taxon>
        <taxon>Platyhelminthes</taxon>
        <taxon>Cestoda</taxon>
        <taxon>Eucestoda</taxon>
        <taxon>Diphyllobothriidea</taxon>
        <taxon>Diphyllobothriidae</taxon>
        <taxon>Schistocephalus</taxon>
    </lineage>
</organism>
<evidence type="ECO:0000313" key="2">
    <source>
        <dbReference type="EMBL" id="VDL93382.1"/>
    </source>
</evidence>
<reference evidence="2 3" key="2">
    <citation type="submission" date="2018-11" db="EMBL/GenBank/DDBJ databases">
        <authorList>
            <consortium name="Pathogen Informatics"/>
        </authorList>
    </citation>
    <scope>NUCLEOTIDE SEQUENCE [LARGE SCALE GENOMIC DNA]</scope>
    <source>
        <strain evidence="2 3">NST_G2</strain>
    </source>
</reference>
<dbReference type="EMBL" id="UYSU01033937">
    <property type="protein sequence ID" value="VDL93382.1"/>
    <property type="molecule type" value="Genomic_DNA"/>
</dbReference>
<evidence type="ECO:0000313" key="3">
    <source>
        <dbReference type="Proteomes" id="UP000275846"/>
    </source>
</evidence>
<accession>A0A183SRZ9</accession>
<keyword evidence="3" id="KW-1185">Reference proteome</keyword>